<feature type="compositionally biased region" description="Basic and acidic residues" evidence="1">
    <location>
        <begin position="95"/>
        <end position="133"/>
    </location>
</feature>
<feature type="region of interest" description="Disordered" evidence="1">
    <location>
        <begin position="87"/>
        <end position="151"/>
    </location>
</feature>
<protein>
    <recommendedName>
        <fullName evidence="2">BTB domain-containing protein</fullName>
    </recommendedName>
</protein>
<evidence type="ECO:0000313" key="3">
    <source>
        <dbReference type="EMBL" id="KAK9504920.1"/>
    </source>
</evidence>
<dbReference type="PANTHER" id="PTHR22667:SF0">
    <property type="entry name" value="AT01380P-RELATED"/>
    <property type="match status" value="1"/>
</dbReference>
<dbReference type="PANTHER" id="PTHR22667">
    <property type="entry name" value="AT01380P-RELATED"/>
    <property type="match status" value="1"/>
</dbReference>
<dbReference type="Gene3D" id="3.30.710.10">
    <property type="entry name" value="Potassium Channel Kv1.1, Chain A"/>
    <property type="match status" value="1"/>
</dbReference>
<comment type="caution">
    <text evidence="3">The sequence shown here is derived from an EMBL/GenBank/DDBJ whole genome shotgun (WGS) entry which is preliminary data.</text>
</comment>
<feature type="compositionally biased region" description="Basic and acidic residues" evidence="1">
    <location>
        <begin position="142"/>
        <end position="151"/>
    </location>
</feature>
<reference evidence="3 4" key="1">
    <citation type="submission" date="2022-12" db="EMBL/GenBank/DDBJ databases">
        <title>Chromosome-level genome assembly of true bugs.</title>
        <authorList>
            <person name="Ma L."/>
            <person name="Li H."/>
        </authorList>
    </citation>
    <scope>NUCLEOTIDE SEQUENCE [LARGE SCALE GENOMIC DNA]</scope>
    <source>
        <strain evidence="3">Lab_2022b</strain>
    </source>
</reference>
<proteinExistence type="predicted"/>
<dbReference type="InterPro" id="IPR011705">
    <property type="entry name" value="BACK"/>
</dbReference>
<feature type="region of interest" description="Disordered" evidence="1">
    <location>
        <begin position="1"/>
        <end position="20"/>
    </location>
</feature>
<dbReference type="InterPro" id="IPR011333">
    <property type="entry name" value="SKP1/BTB/POZ_sf"/>
</dbReference>
<dbReference type="EMBL" id="JAPXFL010000006">
    <property type="protein sequence ID" value="KAK9504920.1"/>
    <property type="molecule type" value="Genomic_DNA"/>
</dbReference>
<dbReference type="Proteomes" id="UP001461498">
    <property type="component" value="Unassembled WGS sequence"/>
</dbReference>
<evidence type="ECO:0000313" key="4">
    <source>
        <dbReference type="Proteomes" id="UP001461498"/>
    </source>
</evidence>
<feature type="region of interest" description="Disordered" evidence="1">
    <location>
        <begin position="33"/>
        <end position="59"/>
    </location>
</feature>
<keyword evidence="4" id="KW-1185">Reference proteome</keyword>
<sequence length="574" mass="67488">MKHVETKKTKGQNVGIDKQYQDYPVSLNVYTVRNSRQNSSDEDDDPFNILRGKPYPNDERNTLYVQEKFTMPHIVIGLEDPNANIEKKSKRKEKKCNGEDVGDKSATCAKEHRQRCSVEGKSGKPGTKNDVDIKSNGNSTITRKENLEENGKKHKDNVEMKERRIDRVQQKVEDLNDAKELITKLVSKCRTFALDHMKREDTCSSLSKEVNNSKVRTIWEWKPKKELIQTGFKLDTSNLIFPAKVPNFIRLFQQFCMADSADIRIVIEDTVFHCHKIVLQCYSKFFLTQIRAKGFQKELMIEIPNEKVNKNVFMDIYIWMLNSPKNCKNCFTAYNVLNLLVASAYLKIAELENHCWQYVNNERNFDEASAFDLYWEARHANFWPVMALMIKRIKSFFLTLVQTDKFLKLSENEMHLLLESNNITVHSEIEVFFALIIWLRKKNQPEPWECSLFRLIRYSQMSPIQLVELQAMTELNFVTKHHPVSDMIENGIRVSIRREYAKNTHIPFNDPEPDTRTYLKRHVLYKSFNDFIDALIKKRSHMKKPNCNLIRREIMENFKINPVESWVPAKIVKR</sequence>
<evidence type="ECO:0000256" key="1">
    <source>
        <dbReference type="SAM" id="MobiDB-lite"/>
    </source>
</evidence>
<dbReference type="SMART" id="SM00875">
    <property type="entry name" value="BACK"/>
    <property type="match status" value="1"/>
</dbReference>
<dbReference type="Pfam" id="PF00651">
    <property type="entry name" value="BTB"/>
    <property type="match status" value="1"/>
</dbReference>
<dbReference type="CDD" id="cd18186">
    <property type="entry name" value="BTB_POZ_ZBTB_KLHL-like"/>
    <property type="match status" value="1"/>
</dbReference>
<dbReference type="SUPFAM" id="SSF54695">
    <property type="entry name" value="POZ domain"/>
    <property type="match status" value="1"/>
</dbReference>
<accession>A0AAW1D3X3</accession>
<dbReference type="Pfam" id="PF07707">
    <property type="entry name" value="BACK"/>
    <property type="match status" value="1"/>
</dbReference>
<dbReference type="InterPro" id="IPR000210">
    <property type="entry name" value="BTB/POZ_dom"/>
</dbReference>
<feature type="domain" description="BTB" evidence="2">
    <location>
        <begin position="261"/>
        <end position="325"/>
    </location>
</feature>
<evidence type="ECO:0000259" key="2">
    <source>
        <dbReference type="PROSITE" id="PS50097"/>
    </source>
</evidence>
<dbReference type="Gene3D" id="1.25.40.420">
    <property type="match status" value="1"/>
</dbReference>
<dbReference type="SMART" id="SM00225">
    <property type="entry name" value="BTB"/>
    <property type="match status" value="1"/>
</dbReference>
<name>A0AAW1D3X3_9HEMI</name>
<gene>
    <name evidence="3" type="ORF">O3M35_009087</name>
</gene>
<dbReference type="PROSITE" id="PS50097">
    <property type="entry name" value="BTB"/>
    <property type="match status" value="1"/>
</dbReference>
<organism evidence="3 4">
    <name type="scientific">Rhynocoris fuscipes</name>
    <dbReference type="NCBI Taxonomy" id="488301"/>
    <lineage>
        <taxon>Eukaryota</taxon>
        <taxon>Metazoa</taxon>
        <taxon>Ecdysozoa</taxon>
        <taxon>Arthropoda</taxon>
        <taxon>Hexapoda</taxon>
        <taxon>Insecta</taxon>
        <taxon>Pterygota</taxon>
        <taxon>Neoptera</taxon>
        <taxon>Paraneoptera</taxon>
        <taxon>Hemiptera</taxon>
        <taxon>Heteroptera</taxon>
        <taxon>Panheteroptera</taxon>
        <taxon>Cimicomorpha</taxon>
        <taxon>Reduviidae</taxon>
        <taxon>Harpactorinae</taxon>
        <taxon>Harpactorini</taxon>
        <taxon>Rhynocoris</taxon>
    </lineage>
</organism>
<dbReference type="AlphaFoldDB" id="A0AAW1D3X3"/>